<dbReference type="InterPro" id="IPR016181">
    <property type="entry name" value="Acyl_CoA_acyltransferase"/>
</dbReference>
<reference evidence="2 3" key="1">
    <citation type="submission" date="2019-10" db="EMBL/GenBank/DDBJ databases">
        <title>Gracilibacillus salitolerans sp. nov., a moderate halophile isolated from a saline soil in northwest China.</title>
        <authorList>
            <person name="Gan L."/>
        </authorList>
    </citation>
    <scope>NUCLEOTIDE SEQUENCE [LARGE SCALE GENOMIC DNA]</scope>
    <source>
        <strain evidence="2 3">TP2-8</strain>
    </source>
</reference>
<dbReference type="SUPFAM" id="SSF55729">
    <property type="entry name" value="Acyl-CoA N-acyltransferases (Nat)"/>
    <property type="match status" value="1"/>
</dbReference>
<dbReference type="GO" id="GO:0016747">
    <property type="term" value="F:acyltransferase activity, transferring groups other than amino-acyl groups"/>
    <property type="evidence" value="ECO:0007669"/>
    <property type="project" value="InterPro"/>
</dbReference>
<dbReference type="PROSITE" id="PS51186">
    <property type="entry name" value="GNAT"/>
    <property type="match status" value="1"/>
</dbReference>
<dbReference type="InterPro" id="IPR000182">
    <property type="entry name" value="GNAT_dom"/>
</dbReference>
<protein>
    <submittedName>
        <fullName evidence="2">GNAT family N-acetyltransferase</fullName>
    </submittedName>
</protein>
<evidence type="ECO:0000313" key="3">
    <source>
        <dbReference type="Proteomes" id="UP000435187"/>
    </source>
</evidence>
<organism evidence="2 3">
    <name type="scientific">Gracilibacillus thailandensis</name>
    <dbReference type="NCBI Taxonomy" id="563735"/>
    <lineage>
        <taxon>Bacteria</taxon>
        <taxon>Bacillati</taxon>
        <taxon>Bacillota</taxon>
        <taxon>Bacilli</taxon>
        <taxon>Bacillales</taxon>
        <taxon>Bacillaceae</taxon>
        <taxon>Gracilibacillus</taxon>
    </lineage>
</organism>
<keyword evidence="2" id="KW-0808">Transferase</keyword>
<dbReference type="Gene3D" id="3.40.630.30">
    <property type="match status" value="1"/>
</dbReference>
<dbReference type="Pfam" id="PF00583">
    <property type="entry name" value="Acetyltransf_1"/>
    <property type="match status" value="1"/>
</dbReference>
<name>A0A6N7R3Q5_9BACI</name>
<dbReference type="RefSeq" id="WP_153836375.1">
    <property type="nucleotide sequence ID" value="NZ_JBHUMW010000023.1"/>
</dbReference>
<dbReference type="EMBL" id="WJEE01000042">
    <property type="protein sequence ID" value="MRI67837.1"/>
    <property type="molecule type" value="Genomic_DNA"/>
</dbReference>
<sequence>MFVYTRKATIHDAEAIMSILNDGIAYLKEQGVPQWQNGEGPTPELIKQDIKKGYAHVLIYDNKVAGYGALVPGPEAPYENITEGSWEEQEDSYIVIHRIAVDLHVRGKGLSKILLHDLIVLSRQMEFKDVRVDTYPKNEIMQKVIVNAGFNYSGMIYFPIEHGERKAYQLLLD</sequence>
<dbReference type="CDD" id="cd04301">
    <property type="entry name" value="NAT_SF"/>
    <property type="match status" value="1"/>
</dbReference>
<feature type="domain" description="N-acetyltransferase" evidence="1">
    <location>
        <begin position="3"/>
        <end position="173"/>
    </location>
</feature>
<proteinExistence type="predicted"/>
<dbReference type="Proteomes" id="UP000435187">
    <property type="component" value="Unassembled WGS sequence"/>
</dbReference>
<keyword evidence="3" id="KW-1185">Reference proteome</keyword>
<dbReference type="AlphaFoldDB" id="A0A6N7R3Q5"/>
<accession>A0A6N7R3Q5</accession>
<evidence type="ECO:0000313" key="2">
    <source>
        <dbReference type="EMBL" id="MRI67837.1"/>
    </source>
</evidence>
<gene>
    <name evidence="2" type="ORF">GH885_16075</name>
</gene>
<evidence type="ECO:0000259" key="1">
    <source>
        <dbReference type="PROSITE" id="PS51186"/>
    </source>
</evidence>
<comment type="caution">
    <text evidence="2">The sequence shown here is derived from an EMBL/GenBank/DDBJ whole genome shotgun (WGS) entry which is preliminary data.</text>
</comment>